<dbReference type="InterPro" id="IPR051095">
    <property type="entry name" value="Dros_DevTransReg"/>
</dbReference>
<reference evidence="8 9" key="1">
    <citation type="submission" date="2020-04" db="EMBL/GenBank/DDBJ databases">
        <authorList>
            <person name="Alioto T."/>
            <person name="Alioto T."/>
            <person name="Gomez Garrido J."/>
        </authorList>
    </citation>
    <scope>NUCLEOTIDE SEQUENCE [LARGE SCALE GENOMIC DNA]</scope>
</reference>
<dbReference type="GO" id="GO:0048666">
    <property type="term" value="P:neuron development"/>
    <property type="evidence" value="ECO:0007669"/>
    <property type="project" value="UniProtKB-ARBA"/>
</dbReference>
<dbReference type="Gene3D" id="3.30.160.60">
    <property type="entry name" value="Classic Zinc Finger"/>
    <property type="match status" value="1"/>
</dbReference>
<feature type="domain" description="C2H2-type" evidence="6">
    <location>
        <begin position="530"/>
        <end position="558"/>
    </location>
</feature>
<feature type="domain" description="C2H2-type" evidence="6">
    <location>
        <begin position="502"/>
        <end position="530"/>
    </location>
</feature>
<accession>A0A8S1D009</accession>
<dbReference type="InterPro" id="IPR036236">
    <property type="entry name" value="Znf_C2H2_sf"/>
</dbReference>
<dbReference type="GO" id="GO:0008270">
    <property type="term" value="F:zinc ion binding"/>
    <property type="evidence" value="ECO:0007669"/>
    <property type="project" value="UniProtKB-KW"/>
</dbReference>
<dbReference type="GO" id="GO:0003006">
    <property type="term" value="P:developmental process involved in reproduction"/>
    <property type="evidence" value="ECO:0007669"/>
    <property type="project" value="UniProtKB-ARBA"/>
</dbReference>
<dbReference type="InterPro" id="IPR003108">
    <property type="entry name" value="GAR_dom"/>
</dbReference>
<feature type="region of interest" description="Disordered" evidence="4">
    <location>
        <begin position="188"/>
        <end position="229"/>
    </location>
</feature>
<evidence type="ECO:0000259" key="7">
    <source>
        <dbReference type="PROSITE" id="PS51460"/>
    </source>
</evidence>
<evidence type="ECO:0000256" key="4">
    <source>
        <dbReference type="SAM" id="MobiDB-lite"/>
    </source>
</evidence>
<dbReference type="PROSITE" id="PS51460">
    <property type="entry name" value="GAR"/>
    <property type="match status" value="1"/>
</dbReference>
<dbReference type="InterPro" id="IPR013087">
    <property type="entry name" value="Znf_C2H2_type"/>
</dbReference>
<dbReference type="GO" id="GO:0008017">
    <property type="term" value="F:microtubule binding"/>
    <property type="evidence" value="ECO:0007669"/>
    <property type="project" value="InterPro"/>
</dbReference>
<dbReference type="SUPFAM" id="SSF57667">
    <property type="entry name" value="beta-beta-alpha zinc fingers"/>
    <property type="match status" value="1"/>
</dbReference>
<evidence type="ECO:0000256" key="1">
    <source>
        <dbReference type="ARBA" id="ARBA00004123"/>
    </source>
</evidence>
<dbReference type="OrthoDB" id="10261408at2759"/>
<comment type="subcellular location">
    <subcellularLocation>
        <location evidence="1">Nucleus</location>
    </subcellularLocation>
</comment>
<name>A0A8S1D009_9INSE</name>
<feature type="compositionally biased region" description="Polar residues" evidence="4">
    <location>
        <begin position="322"/>
        <end position="336"/>
    </location>
</feature>
<sequence>MHRVGGQWRDLEGALRIHAGCVLPPAERIRRDRDGIHTGAGHGTQPQEGLALALTMDSQNQQFCLKWNSFGSNLATAFGNLFKSESLTDVTLFCDGVSLKAHKVILAACSKHFQDLFEVAPPCPGTVVILDGMSASNMAALLEFMYKGEVHVSQDCLSSFLKAAECLQVKGLSIEHEKLASTETYLDGRASPACSESGHSPHRKTPKLNNHSVPSPMSDPTDLTSPTTPTFSSVIAPYMPSYHRPYERSNSTSAVVAMPPTVPFKRHRRSLADSDMGTNGASGANACLDAAGAAIVRASVLRDGKGRSTTLSPADLTAANYRGQNEGQTSDSTRYSNDCEANDRASTSSGNPASNSSVYDRPPLSVGSGSGDRDQELGGGGGGNGNVKEEKVVGSSHSSGNGSSFEGCPESPVSRKRGRPPSNNLVPTDLRVKMEPLHATGLRGDELSAASFKELKQQVAAAAAAAAASGNDKEMAASLWNASTKQAAHKGGSVATPDGKKLKCPFCERLYGYETNLRAHIRQRHQGIRVPCPFCSRTFTRNNTVRRHIAREHKTELSMKTAAAASAAVAAAAAASGCFPLPNHSQ</sequence>
<feature type="domain" description="BTB" evidence="5">
    <location>
        <begin position="88"/>
        <end position="154"/>
    </location>
</feature>
<dbReference type="PANTHER" id="PTHR23110:SF94">
    <property type="entry name" value="ZINC FINGER PROTEIN CHINMO"/>
    <property type="match status" value="1"/>
</dbReference>
<dbReference type="Gene3D" id="3.30.710.10">
    <property type="entry name" value="Potassium Channel Kv1.1, Chain A"/>
    <property type="match status" value="1"/>
</dbReference>
<dbReference type="Pfam" id="PF00096">
    <property type="entry name" value="zf-C2H2"/>
    <property type="match status" value="1"/>
</dbReference>
<evidence type="ECO:0000313" key="9">
    <source>
        <dbReference type="Proteomes" id="UP000494165"/>
    </source>
</evidence>
<keyword evidence="2" id="KW-0539">Nucleus</keyword>
<proteinExistence type="predicted"/>
<feature type="compositionally biased region" description="Low complexity" evidence="4">
    <location>
        <begin position="393"/>
        <end position="404"/>
    </location>
</feature>
<evidence type="ECO:0008006" key="10">
    <source>
        <dbReference type="Google" id="ProtNLM"/>
    </source>
</evidence>
<evidence type="ECO:0000256" key="2">
    <source>
        <dbReference type="ARBA" id="ARBA00023242"/>
    </source>
</evidence>
<dbReference type="InterPro" id="IPR000210">
    <property type="entry name" value="BTB/POZ_dom"/>
</dbReference>
<dbReference type="SMART" id="SM00225">
    <property type="entry name" value="BTB"/>
    <property type="match status" value="1"/>
</dbReference>
<dbReference type="GO" id="GO:0005634">
    <property type="term" value="C:nucleus"/>
    <property type="evidence" value="ECO:0007669"/>
    <property type="project" value="UniProtKB-SubCell"/>
</dbReference>
<protein>
    <recommendedName>
        <fullName evidence="10">BTB domain-containing protein</fullName>
    </recommendedName>
</protein>
<evidence type="ECO:0000259" key="5">
    <source>
        <dbReference type="PROSITE" id="PS50097"/>
    </source>
</evidence>
<keyword evidence="3" id="KW-0862">Zinc</keyword>
<feature type="compositionally biased region" description="Low complexity" evidence="4">
    <location>
        <begin position="345"/>
        <end position="357"/>
    </location>
</feature>
<dbReference type="SUPFAM" id="SSF54695">
    <property type="entry name" value="POZ domain"/>
    <property type="match status" value="1"/>
</dbReference>
<dbReference type="PROSITE" id="PS00028">
    <property type="entry name" value="ZINC_FINGER_C2H2_1"/>
    <property type="match status" value="2"/>
</dbReference>
<dbReference type="PANTHER" id="PTHR23110">
    <property type="entry name" value="BTB DOMAIN TRANSCRIPTION FACTOR"/>
    <property type="match status" value="1"/>
</dbReference>
<keyword evidence="9" id="KW-1185">Reference proteome</keyword>
<feature type="domain" description="GAR" evidence="7">
    <location>
        <begin position="1"/>
        <end position="22"/>
    </location>
</feature>
<dbReference type="AlphaFoldDB" id="A0A8S1D009"/>
<keyword evidence="3" id="KW-0479">Metal-binding</keyword>
<dbReference type="SMART" id="SM00355">
    <property type="entry name" value="ZnF_C2H2"/>
    <property type="match status" value="2"/>
</dbReference>
<dbReference type="CDD" id="cd18315">
    <property type="entry name" value="BTB_POZ_BAB-like"/>
    <property type="match status" value="1"/>
</dbReference>
<dbReference type="EMBL" id="CADEPI010000086">
    <property type="protein sequence ID" value="CAB3373552.1"/>
    <property type="molecule type" value="Genomic_DNA"/>
</dbReference>
<comment type="caution">
    <text evidence="8">The sequence shown here is derived from an EMBL/GenBank/DDBJ whole genome shotgun (WGS) entry which is preliminary data.</text>
</comment>
<dbReference type="GO" id="GO:0048513">
    <property type="term" value="P:animal organ development"/>
    <property type="evidence" value="ECO:0007669"/>
    <property type="project" value="UniProtKB-ARBA"/>
</dbReference>
<dbReference type="InterPro" id="IPR011333">
    <property type="entry name" value="SKP1/BTB/POZ_sf"/>
</dbReference>
<keyword evidence="3" id="KW-0863">Zinc-finger</keyword>
<evidence type="ECO:0000259" key="6">
    <source>
        <dbReference type="PROSITE" id="PS50157"/>
    </source>
</evidence>
<dbReference type="Proteomes" id="UP000494165">
    <property type="component" value="Unassembled WGS sequence"/>
</dbReference>
<dbReference type="Pfam" id="PF00651">
    <property type="entry name" value="BTB"/>
    <property type="match status" value="1"/>
</dbReference>
<dbReference type="GO" id="GO:0006357">
    <property type="term" value="P:regulation of transcription by RNA polymerase II"/>
    <property type="evidence" value="ECO:0007669"/>
    <property type="project" value="TreeGrafter"/>
</dbReference>
<evidence type="ECO:0000256" key="3">
    <source>
        <dbReference type="PROSITE-ProRule" id="PRU00042"/>
    </source>
</evidence>
<dbReference type="FunFam" id="3.30.160.60:FF:002618">
    <property type="entry name" value="Bmp-induced factor"/>
    <property type="match status" value="1"/>
</dbReference>
<evidence type="ECO:0000313" key="8">
    <source>
        <dbReference type="EMBL" id="CAB3373552.1"/>
    </source>
</evidence>
<organism evidence="8 9">
    <name type="scientific">Cloeon dipterum</name>
    <dbReference type="NCBI Taxonomy" id="197152"/>
    <lineage>
        <taxon>Eukaryota</taxon>
        <taxon>Metazoa</taxon>
        <taxon>Ecdysozoa</taxon>
        <taxon>Arthropoda</taxon>
        <taxon>Hexapoda</taxon>
        <taxon>Insecta</taxon>
        <taxon>Pterygota</taxon>
        <taxon>Palaeoptera</taxon>
        <taxon>Ephemeroptera</taxon>
        <taxon>Pisciforma</taxon>
        <taxon>Baetidae</taxon>
        <taxon>Cloeon</taxon>
    </lineage>
</organism>
<dbReference type="PROSITE" id="PS50097">
    <property type="entry name" value="BTB"/>
    <property type="match status" value="1"/>
</dbReference>
<dbReference type="PROSITE" id="PS50157">
    <property type="entry name" value="ZINC_FINGER_C2H2_2"/>
    <property type="match status" value="2"/>
</dbReference>
<gene>
    <name evidence="8" type="ORF">CLODIP_2_CD15168</name>
</gene>
<feature type="compositionally biased region" description="Low complexity" evidence="4">
    <location>
        <begin position="214"/>
        <end position="229"/>
    </location>
</feature>
<feature type="region of interest" description="Disordered" evidence="4">
    <location>
        <begin position="305"/>
        <end position="428"/>
    </location>
</feature>